<feature type="region of interest" description="Disordered" evidence="1">
    <location>
        <begin position="1"/>
        <end position="21"/>
    </location>
</feature>
<gene>
    <name evidence="2" type="ORF">PLANPX_4960</name>
</gene>
<dbReference type="EMBL" id="AP021861">
    <property type="protein sequence ID" value="BBO35348.1"/>
    <property type="molecule type" value="Genomic_DNA"/>
</dbReference>
<keyword evidence="3" id="KW-1185">Reference proteome</keyword>
<evidence type="ECO:0000313" key="3">
    <source>
        <dbReference type="Proteomes" id="UP000326837"/>
    </source>
</evidence>
<reference evidence="3" key="1">
    <citation type="submission" date="2019-10" db="EMBL/GenBank/DDBJ databases">
        <title>Lacipirellula parvula gen. nov., sp. nov., representing a lineage of planctomycetes widespread in freshwater anoxic habitats, and description of the family Lacipirellulaceae.</title>
        <authorList>
            <person name="Dedysh S.N."/>
            <person name="Kulichevskaya I.S."/>
            <person name="Beletsky A.V."/>
            <person name="Rakitin A.L."/>
            <person name="Mardanov A.V."/>
            <person name="Ivanova A.A."/>
            <person name="Saltykova V.X."/>
            <person name="Rijpstra W.I.C."/>
            <person name="Sinninghe Damste J.S."/>
            <person name="Ravin N.V."/>
        </authorList>
    </citation>
    <scope>NUCLEOTIDE SEQUENCE [LARGE SCALE GENOMIC DNA]</scope>
    <source>
        <strain evidence="3">PX69</strain>
    </source>
</reference>
<evidence type="ECO:0000313" key="2">
    <source>
        <dbReference type="EMBL" id="BBO35348.1"/>
    </source>
</evidence>
<dbReference type="AlphaFoldDB" id="A0A5K7XFQ6"/>
<evidence type="ECO:0000256" key="1">
    <source>
        <dbReference type="SAM" id="MobiDB-lite"/>
    </source>
</evidence>
<dbReference type="Proteomes" id="UP000326837">
    <property type="component" value="Chromosome"/>
</dbReference>
<organism evidence="2 3">
    <name type="scientific">Lacipirellula parvula</name>
    <dbReference type="NCBI Taxonomy" id="2650471"/>
    <lineage>
        <taxon>Bacteria</taxon>
        <taxon>Pseudomonadati</taxon>
        <taxon>Planctomycetota</taxon>
        <taxon>Planctomycetia</taxon>
        <taxon>Pirellulales</taxon>
        <taxon>Lacipirellulaceae</taxon>
        <taxon>Lacipirellula</taxon>
    </lineage>
</organism>
<proteinExistence type="predicted"/>
<protein>
    <submittedName>
        <fullName evidence="2">Uncharacterized protein</fullName>
    </submittedName>
</protein>
<accession>A0A5K7XFQ6</accession>
<name>A0A5K7XFQ6_9BACT</name>
<dbReference type="KEGG" id="lpav:PLANPX_4960"/>
<sequence>MKNRKDSRGGDPQVAAAQRAAGAVIKEMSNEECGMGGN</sequence>